<reference evidence="1 2" key="1">
    <citation type="submission" date="2019-03" db="EMBL/GenBank/DDBJ databases">
        <title>Single cell metagenomics reveals metabolic interactions within the superorganism composed of flagellate Streblomastix strix and complex community of Bacteroidetes bacteria on its surface.</title>
        <authorList>
            <person name="Treitli S.C."/>
            <person name="Kolisko M."/>
            <person name="Husnik F."/>
            <person name="Keeling P."/>
            <person name="Hampl V."/>
        </authorList>
    </citation>
    <scope>NUCLEOTIDE SEQUENCE [LARGE SCALE GENOMIC DNA]</scope>
    <source>
        <strain evidence="1">ST1C</strain>
    </source>
</reference>
<comment type="caution">
    <text evidence="1">The sequence shown here is derived from an EMBL/GenBank/DDBJ whole genome shotgun (WGS) entry which is preliminary data.</text>
</comment>
<sequence>MESRSFVPMRSNEQRAGQFIKTGSFQGLCNQQGDSTYFTEEQQNRDNDGRIHHANQQIIWNIFQNNQGYMCNGERRFFNQLGKPYSTTSSSNTTALMHNQESQKGSCSNSTDHSTEIARPTIIQKTSKNYRIDDQTGLLRATIDSWIQYEEETMVFPTRRNLHTQELIKVKNDELKSKTLKIVQKIDVFKVDTQGELNPEGVMQPGEKMFWFLQENHGQNPGVFQRIAETWHEQ</sequence>
<evidence type="ECO:0000313" key="2">
    <source>
        <dbReference type="Proteomes" id="UP000324800"/>
    </source>
</evidence>
<dbReference type="Proteomes" id="UP000324800">
    <property type="component" value="Unassembled WGS sequence"/>
</dbReference>
<protein>
    <submittedName>
        <fullName evidence="1">Uncharacterized protein</fullName>
    </submittedName>
</protein>
<gene>
    <name evidence="1" type="ORF">EZS28_001834</name>
</gene>
<proteinExistence type="predicted"/>
<dbReference type="AlphaFoldDB" id="A0A5J4X7N6"/>
<evidence type="ECO:0000313" key="1">
    <source>
        <dbReference type="EMBL" id="KAA6402635.1"/>
    </source>
</evidence>
<accession>A0A5J4X7N6</accession>
<name>A0A5J4X7N6_9EUKA</name>
<dbReference type="EMBL" id="SNRW01000207">
    <property type="protein sequence ID" value="KAA6402635.1"/>
    <property type="molecule type" value="Genomic_DNA"/>
</dbReference>
<organism evidence="1 2">
    <name type="scientific">Streblomastix strix</name>
    <dbReference type="NCBI Taxonomy" id="222440"/>
    <lineage>
        <taxon>Eukaryota</taxon>
        <taxon>Metamonada</taxon>
        <taxon>Preaxostyla</taxon>
        <taxon>Oxymonadida</taxon>
        <taxon>Streblomastigidae</taxon>
        <taxon>Streblomastix</taxon>
    </lineage>
</organism>